<evidence type="ECO:0000313" key="2">
    <source>
        <dbReference type="Proteomes" id="UP001139031"/>
    </source>
</evidence>
<accession>A0ABS7THT5</accession>
<evidence type="ECO:0000313" key="1">
    <source>
        <dbReference type="EMBL" id="MBZ5707780.1"/>
    </source>
</evidence>
<dbReference type="EMBL" id="JAIRAU010000001">
    <property type="protein sequence ID" value="MBZ5707780.1"/>
    <property type="molecule type" value="Genomic_DNA"/>
</dbReference>
<dbReference type="RefSeq" id="WP_224189543.1">
    <property type="nucleotide sequence ID" value="NZ_JAIRAU010000001.1"/>
</dbReference>
<gene>
    <name evidence="1" type="ORF">K7C98_00815</name>
</gene>
<name>A0ABS7THT5_9BACT</name>
<reference evidence="1" key="1">
    <citation type="submission" date="2021-08" db="EMBL/GenBank/DDBJ databases">
        <authorList>
            <person name="Stevens D.C."/>
        </authorList>
    </citation>
    <scope>NUCLEOTIDE SEQUENCE</scope>
    <source>
        <strain evidence="1">DSM 53165</strain>
    </source>
</reference>
<comment type="caution">
    <text evidence="1">The sequence shown here is derived from an EMBL/GenBank/DDBJ whole genome shotgun (WGS) entry which is preliminary data.</text>
</comment>
<organism evidence="1 2">
    <name type="scientific">Nannocystis pusilla</name>
    <dbReference type="NCBI Taxonomy" id="889268"/>
    <lineage>
        <taxon>Bacteria</taxon>
        <taxon>Pseudomonadati</taxon>
        <taxon>Myxococcota</taxon>
        <taxon>Polyangia</taxon>
        <taxon>Nannocystales</taxon>
        <taxon>Nannocystaceae</taxon>
        <taxon>Nannocystis</taxon>
    </lineage>
</organism>
<sequence>MRDPREISRSDAAAMGAEALKICRAGSYTAPSGRPVELRDAIARAVAHVAFAILDTSPERRTIGPFARRFAGLA</sequence>
<dbReference type="Proteomes" id="UP001139031">
    <property type="component" value="Unassembled WGS sequence"/>
</dbReference>
<proteinExistence type="predicted"/>
<protein>
    <submittedName>
        <fullName evidence="1">Uncharacterized protein</fullName>
    </submittedName>
</protein>
<keyword evidence="2" id="KW-1185">Reference proteome</keyword>